<dbReference type="GO" id="GO:0030154">
    <property type="term" value="P:cell differentiation"/>
    <property type="evidence" value="ECO:0007669"/>
    <property type="project" value="UniProtKB-KW"/>
</dbReference>
<keyword evidence="6" id="KW-0744">Spermatogenesis</keyword>
<keyword evidence="4" id="KW-0597">Phosphoprotein</keyword>
<proteinExistence type="predicted"/>
<protein>
    <recommendedName>
        <fullName evidence="2">Male-enhanced antigen 1</fullName>
    </recommendedName>
</protein>
<evidence type="ECO:0000256" key="7">
    <source>
        <dbReference type="SAM" id="MobiDB-lite"/>
    </source>
</evidence>
<keyword evidence="3" id="KW-0217">Developmental protein</keyword>
<name>A0A2R5LG66_9ACAR</name>
<dbReference type="PANTHER" id="PTHR17005">
    <property type="entry name" value="MALE-ENHANCED ANTIGEN-1"/>
    <property type="match status" value="1"/>
</dbReference>
<evidence type="ECO:0000313" key="8">
    <source>
        <dbReference type="EMBL" id="MBY08513.1"/>
    </source>
</evidence>
<evidence type="ECO:0000256" key="6">
    <source>
        <dbReference type="ARBA" id="ARBA00022871"/>
    </source>
</evidence>
<feature type="region of interest" description="Disordered" evidence="7">
    <location>
        <begin position="1"/>
        <end position="107"/>
    </location>
</feature>
<feature type="compositionally biased region" description="Acidic residues" evidence="7">
    <location>
        <begin position="9"/>
        <end position="18"/>
    </location>
</feature>
<dbReference type="AlphaFoldDB" id="A0A2R5LG66"/>
<evidence type="ECO:0000256" key="1">
    <source>
        <dbReference type="ARBA" id="ARBA00002540"/>
    </source>
</evidence>
<keyword evidence="5" id="KW-0221">Differentiation</keyword>
<dbReference type="InterPro" id="IPR009685">
    <property type="entry name" value="MEA1"/>
</dbReference>
<dbReference type="GO" id="GO:0007283">
    <property type="term" value="P:spermatogenesis"/>
    <property type="evidence" value="ECO:0007669"/>
    <property type="project" value="UniProtKB-KW"/>
</dbReference>
<reference evidence="8" key="1">
    <citation type="submission" date="2018-03" db="EMBL/GenBank/DDBJ databases">
        <title>The relapsing fever spirochete Borrelia turicatae persists in the highly oxidative environment of its soft-bodied tick vector.</title>
        <authorList>
            <person name="Bourret T.J."/>
            <person name="Boyle W.K."/>
            <person name="Valenzuela J.G."/>
            <person name="Oliveira F."/>
            <person name="Lopez J.E."/>
        </authorList>
    </citation>
    <scope>NUCLEOTIDE SEQUENCE</scope>
    <source>
        <strain evidence="8">Kansas strain/isolate</strain>
        <tissue evidence="8">Salivary glands</tissue>
    </source>
</reference>
<organism evidence="8">
    <name type="scientific">Ornithodoros turicata</name>
    <dbReference type="NCBI Taxonomy" id="34597"/>
    <lineage>
        <taxon>Eukaryota</taxon>
        <taxon>Metazoa</taxon>
        <taxon>Ecdysozoa</taxon>
        <taxon>Arthropoda</taxon>
        <taxon>Chelicerata</taxon>
        <taxon>Arachnida</taxon>
        <taxon>Acari</taxon>
        <taxon>Parasitiformes</taxon>
        <taxon>Ixodida</taxon>
        <taxon>Ixodoidea</taxon>
        <taxon>Argasidae</taxon>
        <taxon>Ornithodorinae</taxon>
        <taxon>Ornithodoros</taxon>
    </lineage>
</organism>
<evidence type="ECO:0000256" key="5">
    <source>
        <dbReference type="ARBA" id="ARBA00022782"/>
    </source>
</evidence>
<feature type="compositionally biased region" description="Basic and acidic residues" evidence="7">
    <location>
        <begin position="97"/>
        <end position="107"/>
    </location>
</feature>
<dbReference type="Pfam" id="PF06910">
    <property type="entry name" value="MEA1"/>
    <property type="match status" value="1"/>
</dbReference>
<sequence>MPPVLPADVLEEGGSDDDAGSHQPAAYHIHDSSDSESEFGDGDANVYSGYELLPQEPETENQGDRMETLNDSPNILDHAPVQSVFDEAFSAPPNEWKPTEDMLKPAEPRRVEPMDDDHIAKIKAAMVQVSLPSSHVPAWANDIPEEEWKKRLYERLQAQPSS</sequence>
<comment type="function">
    <text evidence="1">May play an important role in spermatogenesis and/or testis development.</text>
</comment>
<evidence type="ECO:0000256" key="2">
    <source>
        <dbReference type="ARBA" id="ARBA00022245"/>
    </source>
</evidence>
<evidence type="ECO:0000256" key="4">
    <source>
        <dbReference type="ARBA" id="ARBA00022553"/>
    </source>
</evidence>
<dbReference type="EMBL" id="GGLE01004387">
    <property type="protein sequence ID" value="MBY08513.1"/>
    <property type="molecule type" value="Transcribed_RNA"/>
</dbReference>
<accession>A0A2R5LG66</accession>
<evidence type="ECO:0000256" key="3">
    <source>
        <dbReference type="ARBA" id="ARBA00022473"/>
    </source>
</evidence>